<accession>A0A4S8MTK1</accession>
<dbReference type="PANTHER" id="PTHR47791">
    <property type="entry name" value="MEIOTICALLY UP-REGULATED GENE 191 PROTEIN"/>
    <property type="match status" value="1"/>
</dbReference>
<keyword evidence="2" id="KW-0472">Membrane</keyword>
<feature type="transmembrane region" description="Helical" evidence="2">
    <location>
        <begin position="408"/>
        <end position="430"/>
    </location>
</feature>
<feature type="compositionally biased region" description="Low complexity" evidence="1">
    <location>
        <begin position="390"/>
        <end position="406"/>
    </location>
</feature>
<keyword evidence="5" id="KW-1185">Reference proteome</keyword>
<sequence length="558" mass="60644">MLSSLVLILSFLSISVLAQSFSLPYTQNTSITNTYDEQKIFAGSALSAEFSRYSSGKLASSSSVNQLSGSLFYEMARFDQITNQAAYKDEVERGFVNVGGENPAFFFQTIFGYAAIHAYQAYNEINYLTFAEKSWLTASGYAIQSPGQITISGKNSTFETECNGTSMVGGVFKTTENDLYIGSISTGYFVVLSSLLANVTSNQTYVDAALQSADFIRNHLTNSNGLVIDGIFADTCGPGSDNQGTALSSPNSGITIEGLSILTSMTQNDTIQNWMEQTVSSAVLDSSWNNRNGVMTENTHFNLITGYVAAFEHTTNNVLRQFAKGYLSIQYNAVLGNAAISGSNSYGDSWTEPQRTGSDAGRISALTILVNAMALNRTDATTNTEPPPSTNNNDSDPSPPSKKNNTGIIVGSITGSLGFILGVVATFIYIRKRHRNDQKRSLQNPTIPTSQYSYYDDSTRADTDTSYQGDRSSTNFGYHATETRWNLRRNEKRSLRESSSAQQVPPPNPSSVPDQHPVPQGGTQGTRAVSTEQLVRMLAERIQGEIQDGDLPPAYHSH</sequence>
<name>A0A4S8MTK1_DENBC</name>
<dbReference type="InterPro" id="IPR005198">
    <property type="entry name" value="Glyco_hydro_76"/>
</dbReference>
<dbReference type="AlphaFoldDB" id="A0A4S8MTK1"/>
<reference evidence="4 5" key="1">
    <citation type="journal article" date="2019" name="Nat. Ecol. Evol.">
        <title>Megaphylogeny resolves global patterns of mushroom evolution.</title>
        <authorList>
            <person name="Varga T."/>
            <person name="Krizsan K."/>
            <person name="Foldi C."/>
            <person name="Dima B."/>
            <person name="Sanchez-Garcia M."/>
            <person name="Sanchez-Ramirez S."/>
            <person name="Szollosi G.J."/>
            <person name="Szarkandi J.G."/>
            <person name="Papp V."/>
            <person name="Albert L."/>
            <person name="Andreopoulos W."/>
            <person name="Angelini C."/>
            <person name="Antonin V."/>
            <person name="Barry K.W."/>
            <person name="Bougher N.L."/>
            <person name="Buchanan P."/>
            <person name="Buyck B."/>
            <person name="Bense V."/>
            <person name="Catcheside P."/>
            <person name="Chovatia M."/>
            <person name="Cooper J."/>
            <person name="Damon W."/>
            <person name="Desjardin D."/>
            <person name="Finy P."/>
            <person name="Geml J."/>
            <person name="Haridas S."/>
            <person name="Hughes K."/>
            <person name="Justo A."/>
            <person name="Karasinski D."/>
            <person name="Kautmanova I."/>
            <person name="Kiss B."/>
            <person name="Kocsube S."/>
            <person name="Kotiranta H."/>
            <person name="LaButti K.M."/>
            <person name="Lechner B.E."/>
            <person name="Liimatainen K."/>
            <person name="Lipzen A."/>
            <person name="Lukacs Z."/>
            <person name="Mihaltcheva S."/>
            <person name="Morgado L.N."/>
            <person name="Niskanen T."/>
            <person name="Noordeloos M.E."/>
            <person name="Ohm R.A."/>
            <person name="Ortiz-Santana B."/>
            <person name="Ovrebo C."/>
            <person name="Racz N."/>
            <person name="Riley R."/>
            <person name="Savchenko A."/>
            <person name="Shiryaev A."/>
            <person name="Soop K."/>
            <person name="Spirin V."/>
            <person name="Szebenyi C."/>
            <person name="Tomsovsky M."/>
            <person name="Tulloss R.E."/>
            <person name="Uehling J."/>
            <person name="Grigoriev I.V."/>
            <person name="Vagvolgyi C."/>
            <person name="Papp T."/>
            <person name="Martin F.M."/>
            <person name="Miettinen O."/>
            <person name="Hibbett D.S."/>
            <person name="Nagy L.G."/>
        </authorList>
    </citation>
    <scope>NUCLEOTIDE SEQUENCE [LARGE SCALE GENOMIC DNA]</scope>
    <source>
        <strain evidence="4 5">CBS 962.96</strain>
    </source>
</reference>
<dbReference type="OrthoDB" id="3068171at2759"/>
<feature type="compositionally biased region" description="Polar residues" evidence="1">
    <location>
        <begin position="441"/>
        <end position="453"/>
    </location>
</feature>
<dbReference type="Proteomes" id="UP000297245">
    <property type="component" value="Unassembled WGS sequence"/>
</dbReference>
<evidence type="ECO:0000256" key="2">
    <source>
        <dbReference type="SAM" id="Phobius"/>
    </source>
</evidence>
<gene>
    <name evidence="4" type="ORF">K435DRAFT_834279</name>
</gene>
<feature type="chain" id="PRO_5020852869" description="Glycoside hydrolase family 76 protein" evidence="3">
    <location>
        <begin position="19"/>
        <end position="558"/>
    </location>
</feature>
<evidence type="ECO:0000313" key="5">
    <source>
        <dbReference type="Proteomes" id="UP000297245"/>
    </source>
</evidence>
<dbReference type="SUPFAM" id="SSF48208">
    <property type="entry name" value="Six-hairpin glycosidases"/>
    <property type="match status" value="1"/>
</dbReference>
<feature type="compositionally biased region" description="Polar residues" evidence="1">
    <location>
        <begin position="464"/>
        <end position="476"/>
    </location>
</feature>
<dbReference type="InterPro" id="IPR053169">
    <property type="entry name" value="MUG_Protein"/>
</dbReference>
<dbReference type="InterPro" id="IPR008928">
    <property type="entry name" value="6-hairpin_glycosidase_sf"/>
</dbReference>
<keyword evidence="2" id="KW-0812">Transmembrane</keyword>
<evidence type="ECO:0000256" key="3">
    <source>
        <dbReference type="SAM" id="SignalP"/>
    </source>
</evidence>
<feature type="signal peptide" evidence="3">
    <location>
        <begin position="1"/>
        <end position="18"/>
    </location>
</feature>
<evidence type="ECO:0000256" key="1">
    <source>
        <dbReference type="SAM" id="MobiDB-lite"/>
    </source>
</evidence>
<evidence type="ECO:0008006" key="6">
    <source>
        <dbReference type="Google" id="ProtNLM"/>
    </source>
</evidence>
<evidence type="ECO:0000313" key="4">
    <source>
        <dbReference type="EMBL" id="THV06342.1"/>
    </source>
</evidence>
<organism evidence="4 5">
    <name type="scientific">Dendrothele bispora (strain CBS 962.96)</name>
    <dbReference type="NCBI Taxonomy" id="1314807"/>
    <lineage>
        <taxon>Eukaryota</taxon>
        <taxon>Fungi</taxon>
        <taxon>Dikarya</taxon>
        <taxon>Basidiomycota</taxon>
        <taxon>Agaricomycotina</taxon>
        <taxon>Agaricomycetes</taxon>
        <taxon>Agaricomycetidae</taxon>
        <taxon>Agaricales</taxon>
        <taxon>Agaricales incertae sedis</taxon>
        <taxon>Dendrothele</taxon>
    </lineage>
</organism>
<proteinExistence type="predicted"/>
<dbReference type="Pfam" id="PF03663">
    <property type="entry name" value="Glyco_hydro_76"/>
    <property type="match status" value="1"/>
</dbReference>
<keyword evidence="2" id="KW-1133">Transmembrane helix</keyword>
<keyword evidence="3" id="KW-0732">Signal</keyword>
<dbReference type="PANTHER" id="PTHR47791:SF3">
    <property type="entry name" value="MEIOTICALLY UP-REGULATED GENE 191 PROTEIN"/>
    <property type="match status" value="1"/>
</dbReference>
<dbReference type="Gene3D" id="1.50.10.20">
    <property type="match status" value="1"/>
</dbReference>
<feature type="region of interest" description="Disordered" evidence="1">
    <location>
        <begin position="436"/>
        <end position="533"/>
    </location>
</feature>
<dbReference type="GO" id="GO:0005975">
    <property type="term" value="P:carbohydrate metabolic process"/>
    <property type="evidence" value="ECO:0007669"/>
    <property type="project" value="InterPro"/>
</dbReference>
<protein>
    <recommendedName>
        <fullName evidence="6">Glycoside hydrolase family 76 protein</fullName>
    </recommendedName>
</protein>
<dbReference type="EMBL" id="ML179043">
    <property type="protein sequence ID" value="THV06342.1"/>
    <property type="molecule type" value="Genomic_DNA"/>
</dbReference>
<feature type="region of interest" description="Disordered" evidence="1">
    <location>
        <begin position="379"/>
        <end position="407"/>
    </location>
</feature>